<sequence>MIPKFKVTVSHTAPDTAVTPGNWRLSAACANPVFDPEMWHPKGTDARSVADANQAKRICRLCPVQEKCLRWSLDNHQDQGVWGGLTEQERRRIHRRRTPGVALPKPSKTERSAA</sequence>
<dbReference type="GO" id="GO:0005737">
    <property type="term" value="C:cytoplasm"/>
    <property type="evidence" value="ECO:0007669"/>
    <property type="project" value="UniProtKB-SubCell"/>
</dbReference>
<keyword evidence="7 11" id="KW-0805">Transcription regulation</keyword>
<feature type="binding site" evidence="11">
    <location>
        <position position="62"/>
    </location>
    <ligand>
        <name>[4Fe-4S] cluster</name>
        <dbReference type="ChEBI" id="CHEBI:49883"/>
    </ligand>
</feature>
<evidence type="ECO:0000256" key="4">
    <source>
        <dbReference type="ARBA" id="ARBA00022723"/>
    </source>
</evidence>
<gene>
    <name evidence="11" type="primary">whiB</name>
    <name evidence="14" type="ORF">G3I43_07075</name>
</gene>
<dbReference type="InterPro" id="IPR003482">
    <property type="entry name" value="Whib"/>
</dbReference>
<evidence type="ECO:0000256" key="6">
    <source>
        <dbReference type="ARBA" id="ARBA00023014"/>
    </source>
</evidence>
<protein>
    <recommendedName>
        <fullName evidence="11">Transcriptional regulator WhiB</fullName>
    </recommendedName>
</protein>
<dbReference type="GO" id="GO:0035731">
    <property type="term" value="F:dinitrosyl-iron complex binding"/>
    <property type="evidence" value="ECO:0007669"/>
    <property type="project" value="UniProtKB-UniRule"/>
</dbReference>
<accession>A0A6G3SLZ6</accession>
<dbReference type="GO" id="GO:0047134">
    <property type="term" value="F:protein-disulfide reductase [NAD(P)H] activity"/>
    <property type="evidence" value="ECO:0007669"/>
    <property type="project" value="TreeGrafter"/>
</dbReference>
<dbReference type="GO" id="GO:0046872">
    <property type="term" value="F:metal ion binding"/>
    <property type="evidence" value="ECO:0007669"/>
    <property type="project" value="UniProtKB-KW"/>
</dbReference>
<evidence type="ECO:0000313" key="14">
    <source>
        <dbReference type="EMBL" id="NEB83941.1"/>
    </source>
</evidence>
<dbReference type="EMBL" id="JAAGMK010000180">
    <property type="protein sequence ID" value="NEB83941.1"/>
    <property type="molecule type" value="Genomic_DNA"/>
</dbReference>
<dbReference type="GO" id="GO:0045454">
    <property type="term" value="P:cell redox homeostasis"/>
    <property type="evidence" value="ECO:0007669"/>
    <property type="project" value="TreeGrafter"/>
</dbReference>
<keyword evidence="11" id="KW-0963">Cytoplasm</keyword>
<feature type="binding site" evidence="11">
    <location>
        <position position="68"/>
    </location>
    <ligand>
        <name>[4Fe-4S] cluster</name>
        <dbReference type="ChEBI" id="CHEBI:49883"/>
    </ligand>
</feature>
<feature type="region of interest" description="Disordered" evidence="12">
    <location>
        <begin position="86"/>
        <end position="114"/>
    </location>
</feature>
<dbReference type="GO" id="GO:0051539">
    <property type="term" value="F:4 iron, 4 sulfur cluster binding"/>
    <property type="evidence" value="ECO:0007669"/>
    <property type="project" value="UniProtKB-UniRule"/>
</dbReference>
<dbReference type="PANTHER" id="PTHR38839:SF6">
    <property type="entry name" value="TRANSCRIPTIONAL REGULATOR WHIB1"/>
    <property type="match status" value="1"/>
</dbReference>
<evidence type="ECO:0000256" key="10">
    <source>
        <dbReference type="ARBA" id="ARBA00023163"/>
    </source>
</evidence>
<evidence type="ECO:0000256" key="7">
    <source>
        <dbReference type="ARBA" id="ARBA00023015"/>
    </source>
</evidence>
<dbReference type="AlphaFoldDB" id="A0A6G3SLZ6"/>
<keyword evidence="9 11" id="KW-1015">Disulfide bond</keyword>
<dbReference type="InterPro" id="IPR034768">
    <property type="entry name" value="4FE4S_WBL"/>
</dbReference>
<keyword evidence="6 11" id="KW-0411">Iron-sulfur</keyword>
<feature type="binding site" evidence="11">
    <location>
        <position position="29"/>
    </location>
    <ligand>
        <name>[4Fe-4S] cluster</name>
        <dbReference type="ChEBI" id="CHEBI:49883"/>
    </ligand>
</feature>
<keyword evidence="4 11" id="KW-0479">Metal-binding</keyword>
<evidence type="ECO:0000256" key="8">
    <source>
        <dbReference type="ARBA" id="ARBA00023125"/>
    </source>
</evidence>
<evidence type="ECO:0000256" key="3">
    <source>
        <dbReference type="ARBA" id="ARBA00022485"/>
    </source>
</evidence>
<comment type="cofactor">
    <cofactor evidence="11">
        <name>[4Fe-4S] cluster</name>
        <dbReference type="ChEBI" id="CHEBI:49883"/>
    </cofactor>
    <text evidence="11">Binds 1 [4Fe-4S] cluster per subunit. Following nitrosylation of the [4Fe-4S] cluster binds 1 [4Fe-8(NO)] cluster per subunit.</text>
</comment>
<dbReference type="GO" id="GO:0045892">
    <property type="term" value="P:negative regulation of DNA-templated transcription"/>
    <property type="evidence" value="ECO:0007669"/>
    <property type="project" value="TreeGrafter"/>
</dbReference>
<keyword evidence="10 11" id="KW-0804">Transcription</keyword>
<comment type="caution">
    <text evidence="14">The sequence shown here is derived from an EMBL/GenBank/DDBJ whole genome shotgun (WGS) entry which is preliminary data.</text>
</comment>
<dbReference type="PANTHER" id="PTHR38839">
    <property type="entry name" value="TRANSCRIPTIONAL REGULATOR WHID-RELATED"/>
    <property type="match status" value="1"/>
</dbReference>
<dbReference type="Pfam" id="PF02467">
    <property type="entry name" value="Whib"/>
    <property type="match status" value="1"/>
</dbReference>
<comment type="PTM">
    <text evidence="11">The Fe-S cluster can be nitrosylated by nitric oxide (NO).</text>
</comment>
<evidence type="ECO:0000259" key="13">
    <source>
        <dbReference type="PROSITE" id="PS51674"/>
    </source>
</evidence>
<keyword evidence="3 11" id="KW-0004">4Fe-4S</keyword>
<proteinExistence type="inferred from homology"/>
<evidence type="ECO:0000256" key="9">
    <source>
        <dbReference type="ARBA" id="ARBA00023157"/>
    </source>
</evidence>
<feature type="binding site" evidence="11">
    <location>
        <position position="59"/>
    </location>
    <ligand>
        <name>[4Fe-4S] cluster</name>
        <dbReference type="ChEBI" id="CHEBI:49883"/>
    </ligand>
</feature>
<comment type="function">
    <text evidence="11">Acts as a transcriptional regulator. Probably redox-responsive. The apo- but not holo-form probably binds DNA.</text>
</comment>
<evidence type="ECO:0000256" key="11">
    <source>
        <dbReference type="HAMAP-Rule" id="MF_01479"/>
    </source>
</evidence>
<comment type="PTM">
    <text evidence="11">Upon Fe-S cluster removal intramolecular disulfide bonds are formed.</text>
</comment>
<evidence type="ECO:0000256" key="12">
    <source>
        <dbReference type="SAM" id="MobiDB-lite"/>
    </source>
</evidence>
<keyword evidence="8 11" id="KW-0238">DNA-binding</keyword>
<dbReference type="GO" id="GO:0003677">
    <property type="term" value="F:DNA binding"/>
    <property type="evidence" value="ECO:0007669"/>
    <property type="project" value="UniProtKB-UniRule"/>
</dbReference>
<evidence type="ECO:0000256" key="2">
    <source>
        <dbReference type="ARBA" id="ARBA00006597"/>
    </source>
</evidence>
<reference evidence="14" key="1">
    <citation type="submission" date="2020-01" db="EMBL/GenBank/DDBJ databases">
        <title>Insect and environment-associated Actinomycetes.</title>
        <authorList>
            <person name="Currrie C."/>
            <person name="Chevrette M."/>
            <person name="Carlson C."/>
            <person name="Stubbendieck R."/>
            <person name="Wendt-Pienkowski E."/>
        </authorList>
    </citation>
    <scope>NUCLEOTIDE SEQUENCE</scope>
    <source>
        <strain evidence="14">SID505</strain>
    </source>
</reference>
<evidence type="ECO:0000256" key="1">
    <source>
        <dbReference type="ARBA" id="ARBA00004496"/>
    </source>
</evidence>
<organism evidence="14">
    <name type="scientific">Streptomyces anulatus</name>
    <name type="common">Streptomyces chrysomallus</name>
    <dbReference type="NCBI Taxonomy" id="1892"/>
    <lineage>
        <taxon>Bacteria</taxon>
        <taxon>Bacillati</taxon>
        <taxon>Actinomycetota</taxon>
        <taxon>Actinomycetes</taxon>
        <taxon>Kitasatosporales</taxon>
        <taxon>Streptomycetaceae</taxon>
        <taxon>Streptomyces</taxon>
    </lineage>
</organism>
<dbReference type="RefSeq" id="WP_164256916.1">
    <property type="nucleotide sequence ID" value="NZ_JAAGMK010000180.1"/>
</dbReference>
<comment type="similarity">
    <text evidence="2 11">Belongs to the WhiB family.</text>
</comment>
<keyword evidence="5 11" id="KW-0408">Iron</keyword>
<dbReference type="PROSITE" id="PS51674">
    <property type="entry name" value="4FE4S_WBL"/>
    <property type="match status" value="1"/>
</dbReference>
<feature type="domain" description="4Fe-4S Wbl-type" evidence="13">
    <location>
        <begin position="28"/>
        <end position="92"/>
    </location>
</feature>
<name>A0A6G3SLZ6_STRAQ</name>
<evidence type="ECO:0000256" key="5">
    <source>
        <dbReference type="ARBA" id="ARBA00023004"/>
    </source>
</evidence>
<dbReference type="HAMAP" id="MF_01479">
    <property type="entry name" value="WhiB"/>
    <property type="match status" value="1"/>
</dbReference>
<comment type="subcellular location">
    <subcellularLocation>
        <location evidence="1 11">Cytoplasm</location>
    </subcellularLocation>
</comment>